<evidence type="ECO:0008006" key="3">
    <source>
        <dbReference type="Google" id="ProtNLM"/>
    </source>
</evidence>
<dbReference type="InterPro" id="IPR007499">
    <property type="entry name" value="ERF_bacteria_virus"/>
</dbReference>
<proteinExistence type="predicted"/>
<protein>
    <recommendedName>
        <fullName evidence="3">ERF superfamily protein</fullName>
    </recommendedName>
</protein>
<organism evidence="2">
    <name type="scientific">marine sediment metagenome</name>
    <dbReference type="NCBI Taxonomy" id="412755"/>
    <lineage>
        <taxon>unclassified sequences</taxon>
        <taxon>metagenomes</taxon>
        <taxon>ecological metagenomes</taxon>
    </lineage>
</organism>
<feature type="region of interest" description="Disordered" evidence="1">
    <location>
        <begin position="192"/>
        <end position="217"/>
    </location>
</feature>
<gene>
    <name evidence="2" type="ORF">LCGC14_2899660</name>
</gene>
<name>A0A0F9A2P5_9ZZZZ</name>
<dbReference type="Pfam" id="PF04404">
    <property type="entry name" value="ERF"/>
    <property type="match status" value="1"/>
</dbReference>
<dbReference type="EMBL" id="LAZR01057048">
    <property type="protein sequence ID" value="KKK72859.1"/>
    <property type="molecule type" value="Genomic_DNA"/>
</dbReference>
<reference evidence="2" key="1">
    <citation type="journal article" date="2015" name="Nature">
        <title>Complex archaea that bridge the gap between prokaryotes and eukaryotes.</title>
        <authorList>
            <person name="Spang A."/>
            <person name="Saw J.H."/>
            <person name="Jorgensen S.L."/>
            <person name="Zaremba-Niedzwiedzka K."/>
            <person name="Martijn J."/>
            <person name="Lind A.E."/>
            <person name="van Eijk R."/>
            <person name="Schleper C."/>
            <person name="Guy L."/>
            <person name="Ettema T.J."/>
        </authorList>
    </citation>
    <scope>NUCLEOTIDE SEQUENCE</scope>
</reference>
<feature type="non-terminal residue" evidence="2">
    <location>
        <position position="366"/>
    </location>
</feature>
<comment type="caution">
    <text evidence="2">The sequence shown here is derived from an EMBL/GenBank/DDBJ whole genome shotgun (WGS) entry which is preliminary data.</text>
</comment>
<accession>A0A0F9A2P5</accession>
<sequence>MGLRGKKTKQTEVAVRKVKEKKINGPPTPEMLIQQAIDQNTPIETMEKLMGMRRELRAEKAEEAFRRDLALFQGACPIIKKNKVVMNKGGKTERYRYAPLDDIVEQVSQYLSKYGFSYTIQTVNEPETKTILSVLTVHHVEGHSRDTDFRVPIGSSEYMTEQQAYASASTFSKRYCFINGFGIMTVDADDDGSTVVSAPEATREDQKTPPPEPPTKSKEYLKLEKQILRTVGNKHFVGEIDLHGVPVDLKVVKSQAEEYLPKKIHSMKTIQDTAVKVAEMLEISLAMAKEPPKKDEVVIEKPEVVEEKKDAPVKSTEYLEIEARIIKDILHPEFIGKVLFTDDDGKTHEPDLGQYKKKIPGVLARN</sequence>
<evidence type="ECO:0000313" key="2">
    <source>
        <dbReference type="EMBL" id="KKK72859.1"/>
    </source>
</evidence>
<dbReference type="AlphaFoldDB" id="A0A0F9A2P5"/>
<evidence type="ECO:0000256" key="1">
    <source>
        <dbReference type="SAM" id="MobiDB-lite"/>
    </source>
</evidence>